<dbReference type="OrthoDB" id="269227at2759"/>
<evidence type="ECO:0000313" key="12">
    <source>
        <dbReference type="Proteomes" id="UP000310158"/>
    </source>
</evidence>
<reference evidence="11 12" key="1">
    <citation type="submission" date="2019-02" db="EMBL/GenBank/DDBJ databases">
        <title>Genome sequencing of the rare red list fungi Bondarzewia mesenterica.</title>
        <authorList>
            <person name="Buettner E."/>
            <person name="Kellner H."/>
        </authorList>
    </citation>
    <scope>NUCLEOTIDE SEQUENCE [LARGE SCALE GENOMIC DNA]</scope>
    <source>
        <strain evidence="11 12">DSM 108281</strain>
    </source>
</reference>
<feature type="binding site" evidence="6">
    <location>
        <position position="262"/>
    </location>
    <ligand>
        <name>FAD</name>
        <dbReference type="ChEBI" id="CHEBI:57692"/>
    </ligand>
</feature>
<protein>
    <recommendedName>
        <fullName evidence="9 10">Glucose-methanol-choline oxidoreductase N-terminal domain-containing protein</fullName>
    </recommendedName>
</protein>
<proteinExistence type="inferred from homology"/>
<evidence type="ECO:0000259" key="9">
    <source>
        <dbReference type="PROSITE" id="PS00623"/>
    </source>
</evidence>
<gene>
    <name evidence="11" type="ORF">EW146_g5913</name>
</gene>
<dbReference type="PANTHER" id="PTHR11552">
    <property type="entry name" value="GLUCOSE-METHANOL-CHOLINE GMC OXIDOREDUCTASE"/>
    <property type="match status" value="1"/>
</dbReference>
<keyword evidence="3 7" id="KW-0285">Flavoprotein</keyword>
<comment type="similarity">
    <text evidence="2 7">Belongs to the GMC oxidoreductase family.</text>
</comment>
<evidence type="ECO:0000256" key="7">
    <source>
        <dbReference type="RuleBase" id="RU003968"/>
    </source>
</evidence>
<accession>A0A4S4LQ37</accession>
<keyword evidence="12" id="KW-1185">Reference proteome</keyword>
<comment type="caution">
    <text evidence="11">The sequence shown here is derived from an EMBL/GenBank/DDBJ whole genome shotgun (WGS) entry which is preliminary data.</text>
</comment>
<evidence type="ECO:0000256" key="4">
    <source>
        <dbReference type="ARBA" id="ARBA00022827"/>
    </source>
</evidence>
<dbReference type="InterPro" id="IPR000172">
    <property type="entry name" value="GMC_OxRdtase_N"/>
</dbReference>
<keyword evidence="8" id="KW-0732">Signal</keyword>
<dbReference type="InterPro" id="IPR007867">
    <property type="entry name" value="GMC_OxRtase_C"/>
</dbReference>
<feature type="binding site" evidence="6">
    <location>
        <begin position="533"/>
        <end position="534"/>
    </location>
    <ligand>
        <name>FAD</name>
        <dbReference type="ChEBI" id="CHEBI:57692"/>
    </ligand>
</feature>
<dbReference type="GO" id="GO:0050660">
    <property type="term" value="F:flavin adenine dinucleotide binding"/>
    <property type="evidence" value="ECO:0007669"/>
    <property type="project" value="InterPro"/>
</dbReference>
<dbReference type="InterPro" id="IPR036188">
    <property type="entry name" value="FAD/NAD-bd_sf"/>
</dbReference>
<dbReference type="Gene3D" id="3.30.560.10">
    <property type="entry name" value="Glucose Oxidase, domain 3"/>
    <property type="match status" value="1"/>
</dbReference>
<feature type="binding site" evidence="6">
    <location>
        <begin position="579"/>
        <end position="580"/>
    </location>
    <ligand>
        <name>FAD</name>
        <dbReference type="ChEBI" id="CHEBI:57692"/>
    </ligand>
</feature>
<dbReference type="PROSITE" id="PS00623">
    <property type="entry name" value="GMC_OXRED_1"/>
    <property type="match status" value="1"/>
</dbReference>
<dbReference type="PIRSF" id="PIRSF000137">
    <property type="entry name" value="Alcohol_oxidase"/>
    <property type="match status" value="1"/>
</dbReference>
<feature type="active site" description="Proton donor" evidence="5">
    <location>
        <position position="534"/>
    </location>
</feature>
<feature type="domain" description="Glucose-methanol-choline oxidoreductase N-terminal" evidence="9">
    <location>
        <begin position="112"/>
        <end position="135"/>
    </location>
</feature>
<evidence type="ECO:0000259" key="10">
    <source>
        <dbReference type="PROSITE" id="PS00624"/>
    </source>
</evidence>
<name>A0A4S4LQ37_9AGAM</name>
<dbReference type="SUPFAM" id="SSF54373">
    <property type="entry name" value="FAD-linked reductases, C-terminal domain"/>
    <property type="match status" value="1"/>
</dbReference>
<keyword evidence="4 6" id="KW-0274">FAD</keyword>
<dbReference type="EMBL" id="SGPL01000278">
    <property type="protein sequence ID" value="THH14424.1"/>
    <property type="molecule type" value="Genomic_DNA"/>
</dbReference>
<dbReference type="GO" id="GO:0016614">
    <property type="term" value="F:oxidoreductase activity, acting on CH-OH group of donors"/>
    <property type="evidence" value="ECO:0007669"/>
    <property type="project" value="InterPro"/>
</dbReference>
<dbReference type="Proteomes" id="UP000310158">
    <property type="component" value="Unassembled WGS sequence"/>
</dbReference>
<evidence type="ECO:0000256" key="1">
    <source>
        <dbReference type="ARBA" id="ARBA00001974"/>
    </source>
</evidence>
<dbReference type="Pfam" id="PF00732">
    <property type="entry name" value="GMC_oxred_N"/>
    <property type="match status" value="1"/>
</dbReference>
<evidence type="ECO:0000256" key="2">
    <source>
        <dbReference type="ARBA" id="ARBA00010790"/>
    </source>
</evidence>
<feature type="signal peptide" evidence="8">
    <location>
        <begin position="1"/>
        <end position="20"/>
    </location>
</feature>
<dbReference type="Pfam" id="PF05199">
    <property type="entry name" value="GMC_oxred_C"/>
    <property type="match status" value="1"/>
</dbReference>
<organism evidence="11 12">
    <name type="scientific">Bondarzewia mesenterica</name>
    <dbReference type="NCBI Taxonomy" id="1095465"/>
    <lineage>
        <taxon>Eukaryota</taxon>
        <taxon>Fungi</taxon>
        <taxon>Dikarya</taxon>
        <taxon>Basidiomycota</taxon>
        <taxon>Agaricomycotina</taxon>
        <taxon>Agaricomycetes</taxon>
        <taxon>Russulales</taxon>
        <taxon>Bondarzewiaceae</taxon>
        <taxon>Bondarzewia</taxon>
    </lineage>
</organism>
<evidence type="ECO:0000256" key="5">
    <source>
        <dbReference type="PIRSR" id="PIRSR000137-1"/>
    </source>
</evidence>
<evidence type="ECO:0000256" key="8">
    <source>
        <dbReference type="SAM" id="SignalP"/>
    </source>
</evidence>
<feature type="active site" description="Proton acceptor" evidence="5">
    <location>
        <position position="578"/>
    </location>
</feature>
<comment type="cofactor">
    <cofactor evidence="1 6">
        <name>FAD</name>
        <dbReference type="ChEBI" id="CHEBI:57692"/>
    </cofactor>
</comment>
<evidence type="ECO:0000256" key="3">
    <source>
        <dbReference type="ARBA" id="ARBA00022630"/>
    </source>
</evidence>
<dbReference type="PROSITE" id="PS00624">
    <property type="entry name" value="GMC_OXRED_2"/>
    <property type="match status" value="1"/>
</dbReference>
<dbReference type="Gene3D" id="3.50.50.60">
    <property type="entry name" value="FAD/NAD(P)-binding domain"/>
    <property type="match status" value="1"/>
</dbReference>
<dbReference type="AlphaFoldDB" id="A0A4S4LQ37"/>
<feature type="binding site" evidence="6">
    <location>
        <position position="118"/>
    </location>
    <ligand>
        <name>FAD</name>
        <dbReference type="ChEBI" id="CHEBI:57692"/>
    </ligand>
</feature>
<sequence>MVSTLLAVLSVSLALRPAFAALYNDPSELPSTSYDYVVIGAGIGGGVVASRLAEVSSNKVLLVEAGFSNEGISEVETPFFCTTLSPNTYLDWNYTTVPQPGLNNRVINYPRGRLLGGTSSINFMLWTRGSVDDYNRYANVSGDQGWSYDSLLPYIKKLEKIVPSADGHNTTGEYDPSAHGTSGPLGISIENWPSATDSMVIETTQELPEFPYVLDMNAGYPIGIGFHQTTITNGTRGSSATSYIAPALANHKNFDVLLNAQVTKLLQTGTADGVPVFLGAEFTRDSNSTHFSVNATKELILSAGAVGTPLILMLSGIGNKTHLASVGIDTIVDLPDVGQNLQDHPLLPNDYIVNATYTLDDIRNNATLAAEDAAIWASNHSGPFSSPPFTQIGWFRLPDNSSIFETQPDPSAGPNAPHYEFIFTNGFFSEIQSSPSVANARFFTISSNVMTPAARGSITLASSDPFDYPIIDPGLLNSEFDIFLIREAIKAVKRFVAAPVWKDYILEPYGGFATAETDAEIEAYARASTATIWHPTSTASMSAWNATSGVVNPDLTVKKVKGLRIVDASVLPYVPAAHPQSAVYTIAERAADLIKGDASASKHRLRGEEL</sequence>
<dbReference type="InterPro" id="IPR012132">
    <property type="entry name" value="GMC_OxRdtase"/>
</dbReference>
<feature type="chain" id="PRO_5020813749" description="Glucose-methanol-choline oxidoreductase N-terminal domain-containing protein" evidence="8">
    <location>
        <begin position="21"/>
        <end position="610"/>
    </location>
</feature>
<evidence type="ECO:0000256" key="6">
    <source>
        <dbReference type="PIRSR" id="PIRSR000137-2"/>
    </source>
</evidence>
<evidence type="ECO:0000313" key="11">
    <source>
        <dbReference type="EMBL" id="THH14424.1"/>
    </source>
</evidence>
<dbReference type="SUPFAM" id="SSF51905">
    <property type="entry name" value="FAD/NAD(P)-binding domain"/>
    <property type="match status" value="1"/>
</dbReference>
<feature type="domain" description="Glucose-methanol-choline oxidoreductase N-terminal" evidence="10">
    <location>
        <begin position="304"/>
        <end position="318"/>
    </location>
</feature>
<dbReference type="PANTHER" id="PTHR11552:SF147">
    <property type="entry name" value="CHOLINE DEHYDROGENASE, MITOCHONDRIAL"/>
    <property type="match status" value="1"/>
</dbReference>